<dbReference type="AlphaFoldDB" id="A0A221KJL5"/>
<keyword evidence="2" id="KW-1185">Reference proteome</keyword>
<sequence>MLMLELRRPADGTMLSHIWRSVQADWEWPAPAMAVSGTDGLQLWFSLAEPVPVVEAVTLLAGLRQWHVPGWGAHRVRQWPEQPVLGELAPVPRCEAASGHWAAFVAADLMPLFEESPWLDIEPGEEGQAQLLAGLRSIRPAQWRAVMAQLQPVLVPPSVQAPLPQGVAKAGETNDPRRFLLRVMNDEAVPMALRIEAAKALLLHPAQDAR</sequence>
<geneLocation type="plasmid" evidence="2">
    <name>pvf1</name>
</geneLocation>
<gene>
    <name evidence="1" type="ORF">VITFI_CDS3444</name>
</gene>
<proteinExistence type="predicted"/>
<dbReference type="KEGG" id="vff:VITFI_CDS3444"/>
<evidence type="ECO:0000313" key="2">
    <source>
        <dbReference type="Proteomes" id="UP000199729"/>
    </source>
</evidence>
<evidence type="ECO:0000313" key="1">
    <source>
        <dbReference type="EMBL" id="ASM79221.1"/>
    </source>
</evidence>
<organism evidence="1 2">
    <name type="scientific">Vitreoscilla filiformis</name>
    <dbReference type="NCBI Taxonomy" id="63"/>
    <lineage>
        <taxon>Bacteria</taxon>
        <taxon>Pseudomonadati</taxon>
        <taxon>Pseudomonadota</taxon>
        <taxon>Betaproteobacteria</taxon>
        <taxon>Neisseriales</taxon>
        <taxon>Neisseriaceae</taxon>
        <taxon>Vitreoscilla</taxon>
    </lineage>
</organism>
<name>A0A221KJL5_VITFI</name>
<keyword evidence="1" id="KW-0614">Plasmid</keyword>
<accession>A0A221KJL5</accession>
<protein>
    <submittedName>
        <fullName evidence="1">Uncharacterized protein</fullName>
    </submittedName>
</protein>
<dbReference type="EMBL" id="CP022424">
    <property type="protein sequence ID" value="ASM79221.1"/>
    <property type="molecule type" value="Genomic_DNA"/>
</dbReference>
<dbReference type="Proteomes" id="UP000199729">
    <property type="component" value="Plasmid pVF1"/>
</dbReference>
<reference evidence="1 2" key="1">
    <citation type="submission" date="2017-07" db="EMBL/GenBank/DDBJ databases">
        <title>Complete Genome Sequence of the cosmetic ferment Vitreoscilla filiformis (ATCC15551).</title>
        <authorList>
            <person name="Contreras S."/>
            <person name="Sagory-Zalkind P."/>
            <person name="Blanquart H."/>
            <person name="Iltis A."/>
            <person name="Morand S.C."/>
        </authorList>
    </citation>
    <scope>NUCLEOTIDE SEQUENCE [LARGE SCALE GENOMIC DNA]</scope>
    <source>
        <strain evidence="1 2">ATCC 15551</strain>
        <plasmid evidence="2">Plasmid pvf1</plasmid>
    </source>
</reference>